<proteinExistence type="predicted"/>
<dbReference type="Gramene" id="Kaladp0039s0474.2.v1.1">
    <property type="protein sequence ID" value="Kaladp0039s0474.2.v1.1"/>
    <property type="gene ID" value="Kaladp0039s0474.v1.1"/>
</dbReference>
<dbReference type="EnsemblPlants" id="Kaladp0039s0474.2.v1.1">
    <property type="protein sequence ID" value="Kaladp0039s0474.2.v1.1"/>
    <property type="gene ID" value="Kaladp0039s0474.v1.1"/>
</dbReference>
<protein>
    <submittedName>
        <fullName evidence="1">Uncharacterized protein</fullName>
    </submittedName>
</protein>
<keyword evidence="2" id="KW-1185">Reference proteome</keyword>
<evidence type="ECO:0000313" key="2">
    <source>
        <dbReference type="Proteomes" id="UP000594263"/>
    </source>
</evidence>
<dbReference type="Gramene" id="Kaladp0039s0474.1.v1.1">
    <property type="protein sequence ID" value="Kaladp0039s0474.1.v1.1"/>
    <property type="gene ID" value="Kaladp0039s0474.v1.1"/>
</dbReference>
<dbReference type="AlphaFoldDB" id="A0A7N0TKR3"/>
<reference evidence="1" key="1">
    <citation type="submission" date="2021-01" db="UniProtKB">
        <authorList>
            <consortium name="EnsemblPlants"/>
        </authorList>
    </citation>
    <scope>IDENTIFICATION</scope>
</reference>
<organism evidence="1 2">
    <name type="scientific">Kalanchoe fedtschenkoi</name>
    <name type="common">Lavender scallops</name>
    <name type="synonym">South American air plant</name>
    <dbReference type="NCBI Taxonomy" id="63787"/>
    <lineage>
        <taxon>Eukaryota</taxon>
        <taxon>Viridiplantae</taxon>
        <taxon>Streptophyta</taxon>
        <taxon>Embryophyta</taxon>
        <taxon>Tracheophyta</taxon>
        <taxon>Spermatophyta</taxon>
        <taxon>Magnoliopsida</taxon>
        <taxon>eudicotyledons</taxon>
        <taxon>Gunneridae</taxon>
        <taxon>Pentapetalae</taxon>
        <taxon>Saxifragales</taxon>
        <taxon>Crassulaceae</taxon>
        <taxon>Kalanchoe</taxon>
    </lineage>
</organism>
<sequence length="87" mass="9434">MELAFANCRLLGCVRIAQLHPAGGAKMASYLESSIGKESILRYALILFDEMLKVKNASPVILQFGLGASTFSLDYGCHGSVKVQPRM</sequence>
<accession>A0A7N0TKR3</accession>
<dbReference type="EnsemblPlants" id="Kaladp0039s0474.1.v1.1">
    <property type="protein sequence ID" value="Kaladp0039s0474.1.v1.1"/>
    <property type="gene ID" value="Kaladp0039s0474.v1.1"/>
</dbReference>
<evidence type="ECO:0000313" key="1">
    <source>
        <dbReference type="EnsemblPlants" id="Kaladp0039s0474.2.v1.1"/>
    </source>
</evidence>
<name>A0A7N0TKR3_KALFE</name>
<dbReference type="Proteomes" id="UP000594263">
    <property type="component" value="Unplaced"/>
</dbReference>